<name>A0A371CID6_9APHY</name>
<gene>
    <name evidence="3" type="ORF">OH76DRAFT_1490631</name>
</gene>
<dbReference type="Pfam" id="PF18718">
    <property type="entry name" value="CxC5"/>
    <property type="match status" value="1"/>
</dbReference>
<feature type="compositionally biased region" description="Low complexity" evidence="1">
    <location>
        <begin position="380"/>
        <end position="396"/>
    </location>
</feature>
<dbReference type="STRING" id="139420.A0A371CID6"/>
<accession>A0A371CID6</accession>
<dbReference type="OrthoDB" id="2800707at2759"/>
<sequence length="585" mass="65730">MLWKAFGDLVLNSAPSELVTGTQVDEGLSTAAPQYNLGAEVMVAPFKSCLNPGCPDRGKPLGGDKKDYQGHLYTRRRGVLPIRIMTLYCRGCKTTYRPNYYVAHASQPAAKRQYYGGIPEPLEVTEHYYVESDLVRLFRAQIAFAQTSGETVAHIYNLGLAGNINSHPHPLAAEVAWNSFYLLPHHGDQADRFTAALEARNLQIMGTGQPEWAHACDECEKIIPPRPEDPPSTPWKRINACVMDGINIGHPRFCAIDGCSNPVSGKMRTCELPAHRDYELQKREQGKAYYRLKQRLEGRSFASIIRSTASENIEEDVLDRAEVAQVLEELDDTIFELEEEESSSPDPSTTAAADHPILQRLRLSVSSPDPIPPSTPNPQPTVSSSSPAPQSCPADAAHLDRHGDDQRPRISHKKAKTTTMKSALSRKLTHNKQLMVRCCGVIIGRATFYEAESVSNAARFIYITFPLHYPRGHPCFLFFDNNCQLLLHLLAQNDQRFDDIGLPVDVFHALTKHKDTDEFCVLNSEQANVWFGKFLPIVREMGEVRYNFFLDEVIMMRNEDRVKVLEKRGARPRLVPLEELQLPRA</sequence>
<feature type="compositionally biased region" description="Basic and acidic residues" evidence="1">
    <location>
        <begin position="397"/>
        <end position="408"/>
    </location>
</feature>
<protein>
    <recommendedName>
        <fullName evidence="2">CxC5 like cysteine cluster associated with KDZ domain-containing protein</fullName>
    </recommendedName>
</protein>
<dbReference type="InterPro" id="IPR041539">
    <property type="entry name" value="CxC5"/>
</dbReference>
<feature type="compositionally biased region" description="Pro residues" evidence="1">
    <location>
        <begin position="369"/>
        <end position="379"/>
    </location>
</feature>
<evidence type="ECO:0000313" key="3">
    <source>
        <dbReference type="EMBL" id="RDX40031.1"/>
    </source>
</evidence>
<evidence type="ECO:0000259" key="2">
    <source>
        <dbReference type="Pfam" id="PF18718"/>
    </source>
</evidence>
<feature type="region of interest" description="Disordered" evidence="1">
    <location>
        <begin position="364"/>
        <end position="417"/>
    </location>
</feature>
<dbReference type="AlphaFoldDB" id="A0A371CID6"/>
<dbReference type="GO" id="GO:0030145">
    <property type="term" value="F:manganese ion binding"/>
    <property type="evidence" value="ECO:0007669"/>
    <property type="project" value="InterPro"/>
</dbReference>
<dbReference type="PROSITE" id="PS00725">
    <property type="entry name" value="GERMIN"/>
    <property type="match status" value="1"/>
</dbReference>
<feature type="domain" description="CxC5 like cysteine cluster associated with KDZ" evidence="2">
    <location>
        <begin position="39"/>
        <end position="158"/>
    </location>
</feature>
<dbReference type="InterPro" id="IPR019780">
    <property type="entry name" value="Germin_Mn-BS"/>
</dbReference>
<evidence type="ECO:0000256" key="1">
    <source>
        <dbReference type="SAM" id="MobiDB-lite"/>
    </source>
</evidence>
<proteinExistence type="predicted"/>
<dbReference type="Proteomes" id="UP000256964">
    <property type="component" value="Unassembled WGS sequence"/>
</dbReference>
<evidence type="ECO:0000313" key="4">
    <source>
        <dbReference type="Proteomes" id="UP000256964"/>
    </source>
</evidence>
<keyword evidence="4" id="KW-1185">Reference proteome</keyword>
<dbReference type="EMBL" id="KZ857597">
    <property type="protein sequence ID" value="RDX40031.1"/>
    <property type="molecule type" value="Genomic_DNA"/>
</dbReference>
<reference evidence="3 4" key="1">
    <citation type="journal article" date="2018" name="Biotechnol. Biofuels">
        <title>Integrative visual omics of the white-rot fungus Polyporus brumalis exposes the biotechnological potential of its oxidative enzymes for delignifying raw plant biomass.</title>
        <authorList>
            <person name="Miyauchi S."/>
            <person name="Rancon A."/>
            <person name="Drula E."/>
            <person name="Hage H."/>
            <person name="Chaduli D."/>
            <person name="Favel A."/>
            <person name="Grisel S."/>
            <person name="Henrissat B."/>
            <person name="Herpoel-Gimbert I."/>
            <person name="Ruiz-Duenas F.J."/>
            <person name="Chevret D."/>
            <person name="Hainaut M."/>
            <person name="Lin J."/>
            <person name="Wang M."/>
            <person name="Pangilinan J."/>
            <person name="Lipzen A."/>
            <person name="Lesage-Meessen L."/>
            <person name="Navarro D."/>
            <person name="Riley R."/>
            <person name="Grigoriev I.V."/>
            <person name="Zhou S."/>
            <person name="Raouche S."/>
            <person name="Rosso M.N."/>
        </authorList>
    </citation>
    <scope>NUCLEOTIDE SEQUENCE [LARGE SCALE GENOMIC DNA]</scope>
    <source>
        <strain evidence="3 4">BRFM 1820</strain>
    </source>
</reference>
<organism evidence="3 4">
    <name type="scientific">Lentinus brumalis</name>
    <dbReference type="NCBI Taxonomy" id="2498619"/>
    <lineage>
        <taxon>Eukaryota</taxon>
        <taxon>Fungi</taxon>
        <taxon>Dikarya</taxon>
        <taxon>Basidiomycota</taxon>
        <taxon>Agaricomycotina</taxon>
        <taxon>Agaricomycetes</taxon>
        <taxon>Polyporales</taxon>
        <taxon>Polyporaceae</taxon>
        <taxon>Lentinus</taxon>
    </lineage>
</organism>